<dbReference type="SUPFAM" id="SSF47240">
    <property type="entry name" value="Ferritin-like"/>
    <property type="match status" value="1"/>
</dbReference>
<name>A0A501WSU0_9RHOB</name>
<dbReference type="Proteomes" id="UP000319255">
    <property type="component" value="Unassembled WGS sequence"/>
</dbReference>
<dbReference type="Gene3D" id="1.20.1260.10">
    <property type="match status" value="1"/>
</dbReference>
<reference evidence="1 2" key="1">
    <citation type="submission" date="2019-06" db="EMBL/GenBank/DDBJ databases">
        <title>A novel bacterium of genus Amaricoccus, isolated from marine sediment.</title>
        <authorList>
            <person name="Huang H."/>
            <person name="Mo K."/>
            <person name="Hu Y."/>
        </authorList>
    </citation>
    <scope>NUCLEOTIDE SEQUENCE [LARGE SCALE GENOMIC DNA]</scope>
    <source>
        <strain evidence="1 2">HB172011</strain>
    </source>
</reference>
<evidence type="ECO:0000313" key="1">
    <source>
        <dbReference type="EMBL" id="TPE51912.1"/>
    </source>
</evidence>
<sequence>MTDTTEPAAMPIEDYLARGGQLTSPANVPPRYRGELLRLMASFVDSELAASAGFADTVNAAPGITARIAASRITLEKADHAGRVLDLMGDFGADEGRYAAHHPWADRLPRDAELGRARHGDDLRLAVFHYPISGWVDAVVMNVLQGLAAAVTLEEMGKVSYAPLAEVLREIAPREKRHTELGLTGLAEIAATEEGRAAAKASIAYWRPRVADSFGAQNSARYETLRRFGLRHRPNEALLADWTTSVQRALAPLGLD</sequence>
<dbReference type="GO" id="GO:0005829">
    <property type="term" value="C:cytosol"/>
    <property type="evidence" value="ECO:0007669"/>
    <property type="project" value="TreeGrafter"/>
</dbReference>
<dbReference type="InterPro" id="IPR052703">
    <property type="entry name" value="Aromatic_CoA_ox/epox"/>
</dbReference>
<gene>
    <name evidence="1" type="ORF">FJM51_07750</name>
</gene>
<dbReference type="RefSeq" id="WP_140453563.1">
    <property type="nucleotide sequence ID" value="NZ_VFRP01000005.1"/>
</dbReference>
<dbReference type="PANTHER" id="PTHR30458:SF0">
    <property type="entry name" value="1,2-PHENYLACETYL-COA EPOXIDASE, SUBUNIT C"/>
    <property type="match status" value="1"/>
</dbReference>
<comment type="caution">
    <text evidence="1">The sequence shown here is derived from an EMBL/GenBank/DDBJ whole genome shotgun (WGS) entry which is preliminary data.</text>
</comment>
<dbReference type="AlphaFoldDB" id="A0A501WSU0"/>
<dbReference type="InterPro" id="IPR012347">
    <property type="entry name" value="Ferritin-like"/>
</dbReference>
<accession>A0A501WSU0</accession>
<proteinExistence type="predicted"/>
<protein>
    <submittedName>
        <fullName evidence="1">Phenylacetic acid catabolic</fullName>
    </submittedName>
</protein>
<dbReference type="InterPro" id="IPR009078">
    <property type="entry name" value="Ferritin-like_SF"/>
</dbReference>
<dbReference type="InterPro" id="IPR007814">
    <property type="entry name" value="PaaA_PaaC"/>
</dbReference>
<keyword evidence="2" id="KW-1185">Reference proteome</keyword>
<dbReference type="GO" id="GO:0010124">
    <property type="term" value="P:phenylacetate catabolic process"/>
    <property type="evidence" value="ECO:0007669"/>
    <property type="project" value="InterPro"/>
</dbReference>
<dbReference type="OrthoDB" id="5289846at2"/>
<dbReference type="EMBL" id="VFRP01000005">
    <property type="protein sequence ID" value="TPE51912.1"/>
    <property type="molecule type" value="Genomic_DNA"/>
</dbReference>
<dbReference type="PANTHER" id="PTHR30458">
    <property type="entry name" value="PHENYLACETIC ACID DEGRADATION PROTEIN PAA"/>
    <property type="match status" value="1"/>
</dbReference>
<dbReference type="Pfam" id="PF05138">
    <property type="entry name" value="PaaA_PaaC"/>
    <property type="match status" value="1"/>
</dbReference>
<evidence type="ECO:0000313" key="2">
    <source>
        <dbReference type="Proteomes" id="UP000319255"/>
    </source>
</evidence>
<organism evidence="1 2">
    <name type="scientific">Amaricoccus solimangrovi</name>
    <dbReference type="NCBI Taxonomy" id="2589815"/>
    <lineage>
        <taxon>Bacteria</taxon>
        <taxon>Pseudomonadati</taxon>
        <taxon>Pseudomonadota</taxon>
        <taxon>Alphaproteobacteria</taxon>
        <taxon>Rhodobacterales</taxon>
        <taxon>Paracoccaceae</taxon>
        <taxon>Amaricoccus</taxon>
    </lineage>
</organism>